<reference evidence="3" key="1">
    <citation type="journal article" date="2013" name="Nature">
        <title>Pan genome of the phytoplankton Emiliania underpins its global distribution.</title>
        <authorList>
            <person name="Read B.A."/>
            <person name="Kegel J."/>
            <person name="Klute M.J."/>
            <person name="Kuo A."/>
            <person name="Lefebvre S.C."/>
            <person name="Maumus F."/>
            <person name="Mayer C."/>
            <person name="Miller J."/>
            <person name="Monier A."/>
            <person name="Salamov A."/>
            <person name="Young J."/>
            <person name="Aguilar M."/>
            <person name="Claverie J.M."/>
            <person name="Frickenhaus S."/>
            <person name="Gonzalez K."/>
            <person name="Herman E.K."/>
            <person name="Lin Y.C."/>
            <person name="Napier J."/>
            <person name="Ogata H."/>
            <person name="Sarno A.F."/>
            <person name="Shmutz J."/>
            <person name="Schroeder D."/>
            <person name="de Vargas C."/>
            <person name="Verret F."/>
            <person name="von Dassow P."/>
            <person name="Valentin K."/>
            <person name="Van de Peer Y."/>
            <person name="Wheeler G."/>
            <person name="Dacks J.B."/>
            <person name="Delwiche C.F."/>
            <person name="Dyhrman S.T."/>
            <person name="Glockner G."/>
            <person name="John U."/>
            <person name="Richards T."/>
            <person name="Worden A.Z."/>
            <person name="Zhang X."/>
            <person name="Grigoriev I.V."/>
            <person name="Allen A.E."/>
            <person name="Bidle K."/>
            <person name="Borodovsky M."/>
            <person name="Bowler C."/>
            <person name="Brownlee C."/>
            <person name="Cock J.M."/>
            <person name="Elias M."/>
            <person name="Gladyshev V.N."/>
            <person name="Groth M."/>
            <person name="Guda C."/>
            <person name="Hadaegh A."/>
            <person name="Iglesias-Rodriguez M.D."/>
            <person name="Jenkins J."/>
            <person name="Jones B.M."/>
            <person name="Lawson T."/>
            <person name="Leese F."/>
            <person name="Lindquist E."/>
            <person name="Lobanov A."/>
            <person name="Lomsadze A."/>
            <person name="Malik S.B."/>
            <person name="Marsh M.E."/>
            <person name="Mackinder L."/>
            <person name="Mock T."/>
            <person name="Mueller-Roeber B."/>
            <person name="Pagarete A."/>
            <person name="Parker M."/>
            <person name="Probert I."/>
            <person name="Quesneville H."/>
            <person name="Raines C."/>
            <person name="Rensing S.A."/>
            <person name="Riano-Pachon D.M."/>
            <person name="Richier S."/>
            <person name="Rokitta S."/>
            <person name="Shiraiwa Y."/>
            <person name="Soanes D.M."/>
            <person name="van der Giezen M."/>
            <person name="Wahlund T.M."/>
            <person name="Williams B."/>
            <person name="Wilson W."/>
            <person name="Wolfe G."/>
            <person name="Wurch L.L."/>
        </authorList>
    </citation>
    <scope>NUCLEOTIDE SEQUENCE</scope>
</reference>
<name>A0A0D3JF65_EMIH1</name>
<evidence type="ECO:0000313" key="3">
    <source>
        <dbReference type="Proteomes" id="UP000013827"/>
    </source>
</evidence>
<evidence type="ECO:0000256" key="1">
    <source>
        <dbReference type="SAM" id="MobiDB-lite"/>
    </source>
</evidence>
<accession>A0A0D3JF65</accession>
<dbReference type="AlphaFoldDB" id="A0A0D3JF65"/>
<keyword evidence="3" id="KW-1185">Reference proteome</keyword>
<dbReference type="RefSeq" id="XP_005774579.1">
    <property type="nucleotide sequence ID" value="XM_005774522.1"/>
</dbReference>
<dbReference type="EnsemblProtists" id="EOD22150">
    <property type="protein sequence ID" value="EOD22150"/>
    <property type="gene ID" value="EMIHUDRAFT_207277"/>
</dbReference>
<proteinExistence type="predicted"/>
<dbReference type="KEGG" id="ehx:EMIHUDRAFT_207277"/>
<sequence length="99" mass="10205">MTALPSVGKAGDPRRAMANTDGRGVSAVHADPAMLESLIIHRNRALQHGRMPPVLRDARACGGCFERAHCALAHAALEGGDAASFGVEALFLEAAGNCA</sequence>
<dbReference type="PaxDb" id="2903-EOD22150"/>
<dbReference type="GeneID" id="17267697"/>
<dbReference type="HOGENOM" id="CLU_2325128_0_0_1"/>
<protein>
    <submittedName>
        <fullName evidence="2">Uncharacterized protein</fullName>
    </submittedName>
</protein>
<feature type="region of interest" description="Disordered" evidence="1">
    <location>
        <begin position="1"/>
        <end position="24"/>
    </location>
</feature>
<reference evidence="2" key="2">
    <citation type="submission" date="2024-10" db="UniProtKB">
        <authorList>
            <consortium name="EnsemblProtists"/>
        </authorList>
    </citation>
    <scope>IDENTIFICATION</scope>
</reference>
<dbReference type="Proteomes" id="UP000013827">
    <property type="component" value="Unassembled WGS sequence"/>
</dbReference>
<evidence type="ECO:0000313" key="2">
    <source>
        <dbReference type="EnsemblProtists" id="EOD22150"/>
    </source>
</evidence>
<organism evidence="2 3">
    <name type="scientific">Emiliania huxleyi (strain CCMP1516)</name>
    <dbReference type="NCBI Taxonomy" id="280463"/>
    <lineage>
        <taxon>Eukaryota</taxon>
        <taxon>Haptista</taxon>
        <taxon>Haptophyta</taxon>
        <taxon>Prymnesiophyceae</taxon>
        <taxon>Isochrysidales</taxon>
        <taxon>Noelaerhabdaceae</taxon>
        <taxon>Emiliania</taxon>
    </lineage>
</organism>